<dbReference type="Pfam" id="PF11738">
    <property type="entry name" value="DUF3298"/>
    <property type="match status" value="1"/>
</dbReference>
<evidence type="ECO:0000313" key="2">
    <source>
        <dbReference type="EMBL" id="PYI53854.1"/>
    </source>
</evidence>
<gene>
    <name evidence="2" type="ORF">DLM86_14965</name>
</gene>
<accession>A0A2V5K7B8</accession>
<keyword evidence="3" id="KW-1185">Reference proteome</keyword>
<sequence length="207" mass="23039">MNPPYTLPLQIQTVRRTGPKFELYVPRVVQAPNAAAQVRMNNAIAGQIQSMLRQLGYTQHPHTTEINGFYEIKTNERGLLSVALNVYGYTEHAAHGLTLIRSLTFDTSTGKAYTLGELFASGSGYVKRISDIVKAQIAERGIQTLAPFASIRPDQDYYVADKALVVYFQLYEITPYVFGFPMFPISVYSLQDLIPDASPIQPMTVNG</sequence>
<dbReference type="InterPro" id="IPR037126">
    <property type="entry name" value="PdaC/RsiV-like_sf"/>
</dbReference>
<name>A0A2V5K7B8_9BACL</name>
<evidence type="ECO:0000259" key="1">
    <source>
        <dbReference type="Pfam" id="PF11738"/>
    </source>
</evidence>
<dbReference type="Gene3D" id="3.30.565.40">
    <property type="entry name" value="Fervidobacterium nodosum Rt17-B1 like"/>
    <property type="match status" value="1"/>
</dbReference>
<comment type="caution">
    <text evidence="2">The sequence shown here is derived from an EMBL/GenBank/DDBJ whole genome shotgun (WGS) entry which is preliminary data.</text>
</comment>
<feature type="domain" description="DUF3298" evidence="1">
    <location>
        <begin position="117"/>
        <end position="186"/>
    </location>
</feature>
<dbReference type="AlphaFoldDB" id="A0A2V5K7B8"/>
<dbReference type="Proteomes" id="UP000247476">
    <property type="component" value="Unassembled WGS sequence"/>
</dbReference>
<dbReference type="Gene3D" id="3.90.640.20">
    <property type="entry name" value="Heat-shock cognate protein, ATPase"/>
    <property type="match status" value="1"/>
</dbReference>
<protein>
    <recommendedName>
        <fullName evidence="1">DUF3298 domain-containing protein</fullName>
    </recommendedName>
</protein>
<dbReference type="OrthoDB" id="5637at2"/>
<dbReference type="RefSeq" id="WP_110840841.1">
    <property type="nucleotide sequence ID" value="NZ_QJVJ01000006.1"/>
</dbReference>
<proteinExistence type="predicted"/>
<reference evidence="2 3" key="1">
    <citation type="submission" date="2018-05" db="EMBL/GenBank/DDBJ databases">
        <title>Paenibacillus flagellatus sp. nov., isolated from selenium mineral soil.</title>
        <authorList>
            <person name="Dai X."/>
        </authorList>
    </citation>
    <scope>NUCLEOTIDE SEQUENCE [LARGE SCALE GENOMIC DNA]</scope>
    <source>
        <strain evidence="2 3">DXL2</strain>
    </source>
</reference>
<dbReference type="InterPro" id="IPR021729">
    <property type="entry name" value="DUF3298"/>
</dbReference>
<organism evidence="2 3">
    <name type="scientific">Paenibacillus flagellatus</name>
    <dbReference type="NCBI Taxonomy" id="2211139"/>
    <lineage>
        <taxon>Bacteria</taxon>
        <taxon>Bacillati</taxon>
        <taxon>Bacillota</taxon>
        <taxon>Bacilli</taxon>
        <taxon>Bacillales</taxon>
        <taxon>Paenibacillaceae</taxon>
        <taxon>Paenibacillus</taxon>
    </lineage>
</organism>
<dbReference type="EMBL" id="QJVJ01000006">
    <property type="protein sequence ID" value="PYI53854.1"/>
    <property type="molecule type" value="Genomic_DNA"/>
</dbReference>
<evidence type="ECO:0000313" key="3">
    <source>
        <dbReference type="Proteomes" id="UP000247476"/>
    </source>
</evidence>